<reference evidence="3 4" key="1">
    <citation type="submission" date="2023-06" db="EMBL/GenBank/DDBJ databases">
        <title>Roseiconus lacunae JC819 isolated from Gulf of Mannar region, Tamil Nadu.</title>
        <authorList>
            <person name="Pk S."/>
            <person name="Ch S."/>
            <person name="Ch V.R."/>
        </authorList>
    </citation>
    <scope>NUCLEOTIDE SEQUENCE [LARGE SCALE GENOMIC DNA]</scope>
    <source>
        <strain evidence="3 4">JC819</strain>
    </source>
</reference>
<feature type="region of interest" description="Disordered" evidence="1">
    <location>
        <begin position="309"/>
        <end position="331"/>
    </location>
</feature>
<protein>
    <submittedName>
        <fullName evidence="3">Uncharacterized protein</fullName>
    </submittedName>
</protein>
<organism evidence="3 4">
    <name type="scientific">Roseiconus lacunae</name>
    <dbReference type="NCBI Taxonomy" id="2605694"/>
    <lineage>
        <taxon>Bacteria</taxon>
        <taxon>Pseudomonadati</taxon>
        <taxon>Planctomycetota</taxon>
        <taxon>Planctomycetia</taxon>
        <taxon>Pirellulales</taxon>
        <taxon>Pirellulaceae</taxon>
        <taxon>Roseiconus</taxon>
    </lineage>
</organism>
<evidence type="ECO:0000313" key="3">
    <source>
        <dbReference type="EMBL" id="MDM4018210.1"/>
    </source>
</evidence>
<comment type="caution">
    <text evidence="3">The sequence shown here is derived from an EMBL/GenBank/DDBJ whole genome shotgun (WGS) entry which is preliminary data.</text>
</comment>
<sequence length="331" mass="35913">MKRKRQTEDDEANLLSFLDLLTCSMIGMMVLSIILAVAMATGGSLFIQPTNPVAQPVLSAIPQGANEDPLFAVVDIYIANVSESGSTPTLSKWSANSGDSNESSGSVTVSASRAMPRVKTNDPIPLHTSFLIRGDEAVSSSRLSVTLDDMPGWTWGELGSGRVPAQVDSRLQKLGLDWVYAMNRNAPRGYSKMDVDSRAEWAMSLRRGGLKPSHDVKTLWIRALAWNVIGEAYRRAAGIDEQSAPDEKLAFVDLWRYEPLKAFLDELAGLAAVNSDLQPQKIPMALVNVRTNSSYHTSVWVPISRKQAGPNGSTGTVQVDVSSSSSRVSFK</sequence>
<feature type="transmembrane region" description="Helical" evidence="2">
    <location>
        <begin position="20"/>
        <end position="47"/>
    </location>
</feature>
<keyword evidence="2" id="KW-0812">Transmembrane</keyword>
<gene>
    <name evidence="3" type="ORF">QTN89_22360</name>
</gene>
<evidence type="ECO:0000256" key="2">
    <source>
        <dbReference type="SAM" id="Phobius"/>
    </source>
</evidence>
<keyword evidence="2" id="KW-0472">Membrane</keyword>
<evidence type="ECO:0000313" key="4">
    <source>
        <dbReference type="Proteomes" id="UP001239462"/>
    </source>
</evidence>
<dbReference type="Proteomes" id="UP001239462">
    <property type="component" value="Unassembled WGS sequence"/>
</dbReference>
<feature type="compositionally biased region" description="Low complexity" evidence="1">
    <location>
        <begin position="317"/>
        <end position="331"/>
    </location>
</feature>
<feature type="compositionally biased region" description="Polar residues" evidence="1">
    <location>
        <begin position="85"/>
        <end position="111"/>
    </location>
</feature>
<dbReference type="RefSeq" id="WP_289165912.1">
    <property type="nucleotide sequence ID" value="NZ_JASZZN010000019.1"/>
</dbReference>
<evidence type="ECO:0000256" key="1">
    <source>
        <dbReference type="SAM" id="MobiDB-lite"/>
    </source>
</evidence>
<feature type="region of interest" description="Disordered" evidence="1">
    <location>
        <begin position="85"/>
        <end position="112"/>
    </location>
</feature>
<keyword evidence="2" id="KW-1133">Transmembrane helix</keyword>
<accession>A0ABT7PNX5</accession>
<proteinExistence type="predicted"/>
<dbReference type="EMBL" id="JASZZN010000019">
    <property type="protein sequence ID" value="MDM4018210.1"/>
    <property type="molecule type" value="Genomic_DNA"/>
</dbReference>
<keyword evidence="4" id="KW-1185">Reference proteome</keyword>
<name>A0ABT7PNX5_9BACT</name>